<dbReference type="EMBL" id="CSBK01000773">
    <property type="protein sequence ID" value="COX89371.1"/>
    <property type="molecule type" value="Genomic_DNA"/>
</dbReference>
<protein>
    <submittedName>
        <fullName evidence="1">Uncharacterized protein</fullName>
    </submittedName>
</protein>
<evidence type="ECO:0000313" key="2">
    <source>
        <dbReference type="Proteomes" id="UP000039021"/>
    </source>
</evidence>
<organism evidence="1 2">
    <name type="scientific">Mycobacterium tuberculosis</name>
    <dbReference type="NCBI Taxonomy" id="1773"/>
    <lineage>
        <taxon>Bacteria</taxon>
        <taxon>Bacillati</taxon>
        <taxon>Actinomycetota</taxon>
        <taxon>Actinomycetes</taxon>
        <taxon>Mycobacteriales</taxon>
        <taxon>Mycobacteriaceae</taxon>
        <taxon>Mycobacterium</taxon>
        <taxon>Mycobacterium tuberculosis complex</taxon>
    </lineage>
</organism>
<name>A0A916P7U9_MYCTX</name>
<comment type="caution">
    <text evidence="1">The sequence shown here is derived from an EMBL/GenBank/DDBJ whole genome shotgun (WGS) entry which is preliminary data.</text>
</comment>
<proteinExistence type="predicted"/>
<reference evidence="2" key="1">
    <citation type="submission" date="2015-03" db="EMBL/GenBank/DDBJ databases">
        <authorList>
            <consortium name="Pathogen Informatics"/>
        </authorList>
    </citation>
    <scope>NUCLEOTIDE SEQUENCE [LARGE SCALE GENOMIC DNA]</scope>
    <source>
        <strain evidence="2">N09902308</strain>
    </source>
</reference>
<accession>A0A916P7U9</accession>
<dbReference type="AlphaFoldDB" id="A0A916P7U9"/>
<evidence type="ECO:0000313" key="1">
    <source>
        <dbReference type="EMBL" id="COX89371.1"/>
    </source>
</evidence>
<dbReference type="Proteomes" id="UP000039021">
    <property type="component" value="Unassembled WGS sequence"/>
</dbReference>
<sequence>MGRLLDRVDMRNAFGGGGIAFMGDDHPSRLTVCRQEQFQAALEIWVVKSLRRQIEGVVVLGGVKGLSHGGSVFDQGRRLGIDPGHGGVVSQRQFPIDLLAGDLVW</sequence>
<gene>
    <name evidence="1" type="ORF">ERS007739_01852</name>
</gene>